<evidence type="ECO:0000313" key="2">
    <source>
        <dbReference type="Proteomes" id="UP000035085"/>
    </source>
</evidence>
<sequence length="156" mass="17420">MHGRAEYEVAKGLALETFRFRDAIKIARAPFVSLAADIPELQAWREALSSRFSGVREALSTFDTRALEAEALWGEEVATKTKRLHQIAQTLWAAHDSYLRNVEGDGEDFKDDRAYALDVRGKVFSAGLRGTDEFGNEIQLAVADIVSFVKPILHKP</sequence>
<protein>
    <submittedName>
        <fullName evidence="1">Uncharacterized protein</fullName>
    </submittedName>
</protein>
<dbReference type="Proteomes" id="UP000035085">
    <property type="component" value="Chromosome"/>
</dbReference>
<proteinExistence type="predicted"/>
<organism evidence="1 2">
    <name type="scientific">Pandoraea vervacti</name>
    <dbReference type="NCBI Taxonomy" id="656178"/>
    <lineage>
        <taxon>Bacteria</taxon>
        <taxon>Pseudomonadati</taxon>
        <taxon>Pseudomonadota</taxon>
        <taxon>Betaproteobacteria</taxon>
        <taxon>Burkholderiales</taxon>
        <taxon>Burkholderiaceae</taxon>
        <taxon>Pandoraea</taxon>
    </lineage>
</organism>
<reference evidence="2" key="1">
    <citation type="submission" date="2015-02" db="EMBL/GenBank/DDBJ databases">
        <title>Complete Genome Sequencing of Pandoraea vervacti NS15 sp. nov.</title>
        <authorList>
            <person name="Chan K.-G."/>
        </authorList>
    </citation>
    <scope>NUCLEOTIDE SEQUENCE [LARGE SCALE GENOMIC DNA]</scope>
    <source>
        <strain evidence="2">NS15</strain>
    </source>
</reference>
<name>A0ABM5SZA2_9BURK</name>
<keyword evidence="2" id="KW-1185">Reference proteome</keyword>
<evidence type="ECO:0000313" key="1">
    <source>
        <dbReference type="EMBL" id="AJP57874.1"/>
    </source>
</evidence>
<accession>A0ABM5SZA2</accession>
<dbReference type="EMBL" id="CP010897">
    <property type="protein sequence ID" value="AJP57874.1"/>
    <property type="molecule type" value="Genomic_DNA"/>
</dbReference>
<gene>
    <name evidence="1" type="ORF">UC34_14600</name>
</gene>